<gene>
    <name evidence="3" type="ORF">DFL_001745</name>
</gene>
<dbReference type="InterPro" id="IPR000608">
    <property type="entry name" value="UBC"/>
</dbReference>
<dbReference type="Gene3D" id="3.30.420.40">
    <property type="match status" value="2"/>
</dbReference>
<organism evidence="3 4">
    <name type="scientific">Arthrobotrys flagrans</name>
    <name type="common">Nematode-trapping fungus</name>
    <name type="synonym">Trichothecium flagrans</name>
    <dbReference type="NCBI Taxonomy" id="97331"/>
    <lineage>
        <taxon>Eukaryota</taxon>
        <taxon>Fungi</taxon>
        <taxon>Dikarya</taxon>
        <taxon>Ascomycota</taxon>
        <taxon>Pezizomycotina</taxon>
        <taxon>Orbiliomycetes</taxon>
        <taxon>Orbiliales</taxon>
        <taxon>Orbiliaceae</taxon>
        <taxon>Arthrobotrys</taxon>
    </lineage>
</organism>
<dbReference type="Gene3D" id="3.10.110.10">
    <property type="entry name" value="Ubiquitin Conjugating Enzyme"/>
    <property type="match status" value="1"/>
</dbReference>
<dbReference type="EMBL" id="SAEB01000003">
    <property type="protein sequence ID" value="RVD87514.1"/>
    <property type="molecule type" value="Genomic_DNA"/>
</dbReference>
<dbReference type="AlphaFoldDB" id="A0A437A8J7"/>
<sequence length="871" mass="97412">MTRSQQKRKRTEASPAPNPDTEQQTVVTGAPPTKKARLKHEFVIGIDWGTTWTGVAWTLITGNPQNVNEDAKINVIQQWAAGSKISDKVPTEFVYTEDGTWETMKWGFQAQAPDLSSKVIRWTKLLLDSDYATLVPEAQEASKKIPHNKAVIELVTDYLSALKAHITETLIVVYGPTFFKKSNLKYILTVPAIWSEKAKKTHLEAAGKAGYGTKEELVLISEPEAAAIAAFRSLGHGPLRDLISYKIMNFRPRLEFREITGGQGGGCGSIFINKAFETYMIKRFGSQNYDSIPQKSKARMLGDFELVKQSFSDDENEEKFYITAFGLPRKYKGATGVDEDGYLTLTRDDMRNIFDPTIDLIVALVSNQVKAAAAASHRVKMILLVGGFGGSPYLRRRVQEWVDKEKYTIEVAQPPDAWTSIARGAVMHGIESQIVKDRIARTSYGVCVDVRFNEGIHPKYHVDNYHDEYDGILRVRDQMEWFIKKGVRINGIKSVFRVTYCQHLETEEFVDAGDLKITDTLYAYNGDDMPTKPSASGVRPLCDLETDLNSIPKEKWKVRNKTDGTSYYVIEFDFVMEVEGEKLLFGLEIDGVSNTVCCVGLYKITCSSSPTGRMASKTAYKRLTKEYKHIQEEAPPYITAHPLESNILEWVYLIDGPPDTPYTGGQYWGTLVFPPDYPFKPPAIRMMTPSGRFQTSTRLCLSISDFHPKSFNPAWEVSTILTGLLSFMTSEEMTTGSISATPAQRKQLAAMSRWWNSTGGGTSTGGGGKIGFGDGGARFRADWPEVDRDNWQWMRDHKINPQNGRVMAASTPIPTKSEGADAQEKQVAERIVVAERASQSWLSRNKIMIATAIIVAWVAIGRVFQHDVTAS</sequence>
<feature type="compositionally biased region" description="Basic residues" evidence="1">
    <location>
        <begin position="1"/>
        <end position="10"/>
    </location>
</feature>
<dbReference type="Gene3D" id="3.90.640.10">
    <property type="entry name" value="Actin, Chain A, domain 4"/>
    <property type="match status" value="1"/>
</dbReference>
<dbReference type="VEuPathDB" id="FungiDB:DFL_001745"/>
<keyword evidence="4" id="KW-1185">Reference proteome</keyword>
<proteinExistence type="predicted"/>
<dbReference type="SUPFAM" id="SSF54495">
    <property type="entry name" value="UBC-like"/>
    <property type="match status" value="1"/>
</dbReference>
<reference evidence="3 4" key="1">
    <citation type="submission" date="2019-01" db="EMBL/GenBank/DDBJ databases">
        <title>Intercellular communication is required for trap formation in the nematode-trapping fungus Duddingtonia flagrans.</title>
        <authorList>
            <person name="Youssar L."/>
            <person name="Wernet V."/>
            <person name="Hensel N."/>
            <person name="Hildebrandt H.-G."/>
            <person name="Fischer R."/>
        </authorList>
    </citation>
    <scope>NUCLEOTIDE SEQUENCE [LARGE SCALE GENOMIC DNA]</scope>
    <source>
        <strain evidence="3 4">CBS H-5679</strain>
    </source>
</reference>
<accession>A0A437A8J7</accession>
<dbReference type="Proteomes" id="UP000283090">
    <property type="component" value="Unassembled WGS sequence"/>
</dbReference>
<comment type="caution">
    <text evidence="3">The sequence shown here is derived from an EMBL/GenBank/DDBJ whole genome shotgun (WGS) entry which is preliminary data.</text>
</comment>
<dbReference type="STRING" id="97331.A0A437A8J7"/>
<name>A0A437A8J7_ARTFL</name>
<dbReference type="InterPro" id="IPR043129">
    <property type="entry name" value="ATPase_NBD"/>
</dbReference>
<dbReference type="PANTHER" id="PTHR14187">
    <property type="entry name" value="ALPHA KINASE/ELONGATION FACTOR 2 KINASE"/>
    <property type="match status" value="1"/>
</dbReference>
<dbReference type="PROSITE" id="PS50127">
    <property type="entry name" value="UBC_2"/>
    <property type="match status" value="1"/>
</dbReference>
<evidence type="ECO:0000256" key="1">
    <source>
        <dbReference type="SAM" id="MobiDB-lite"/>
    </source>
</evidence>
<feature type="region of interest" description="Disordered" evidence="1">
    <location>
        <begin position="1"/>
        <end position="32"/>
    </location>
</feature>
<dbReference type="CDD" id="cd10170">
    <property type="entry name" value="ASKHA_NBD_HSP70"/>
    <property type="match status" value="1"/>
</dbReference>
<dbReference type="SUPFAM" id="SSF53067">
    <property type="entry name" value="Actin-like ATPase domain"/>
    <property type="match status" value="2"/>
</dbReference>
<dbReference type="SMART" id="SM00212">
    <property type="entry name" value="UBCc"/>
    <property type="match status" value="1"/>
</dbReference>
<evidence type="ECO:0000259" key="2">
    <source>
        <dbReference type="PROSITE" id="PS50127"/>
    </source>
</evidence>
<protein>
    <recommendedName>
        <fullName evidence="2">UBC core domain-containing protein</fullName>
    </recommendedName>
</protein>
<dbReference type="OrthoDB" id="2963168at2759"/>
<dbReference type="InterPro" id="IPR016135">
    <property type="entry name" value="UBQ-conjugating_enzyme/RWD"/>
</dbReference>
<evidence type="ECO:0000313" key="3">
    <source>
        <dbReference type="EMBL" id="RVD87514.1"/>
    </source>
</evidence>
<dbReference type="GeneID" id="93584056"/>
<dbReference type="CDD" id="cd23799">
    <property type="entry name" value="UBCc_UBE2J"/>
    <property type="match status" value="1"/>
</dbReference>
<dbReference type="Pfam" id="PF00179">
    <property type="entry name" value="UQ_con"/>
    <property type="match status" value="1"/>
</dbReference>
<evidence type="ECO:0000313" key="4">
    <source>
        <dbReference type="Proteomes" id="UP000283090"/>
    </source>
</evidence>
<dbReference type="FunFam" id="3.10.110.10:FF:000058">
    <property type="entry name" value="Ubiquitin-conjugating enzyme E2 6"/>
    <property type="match status" value="1"/>
</dbReference>
<feature type="domain" description="UBC core" evidence="2">
    <location>
        <begin position="618"/>
        <end position="768"/>
    </location>
</feature>
<dbReference type="RefSeq" id="XP_067493058.1">
    <property type="nucleotide sequence ID" value="XM_067630412.1"/>
</dbReference>
<dbReference type="PANTHER" id="PTHR14187:SF5">
    <property type="entry name" value="HEAT SHOCK 70 KDA PROTEIN 12A"/>
    <property type="match status" value="1"/>
</dbReference>